<dbReference type="PANTHER" id="PTHR12203:SF103">
    <property type="entry name" value="GLYCOSYL TRANSFERASE CAP10 DOMAIN-CONTAINING PROTEIN"/>
    <property type="match status" value="1"/>
</dbReference>
<dbReference type="Proteomes" id="UP000011116">
    <property type="component" value="Chromosome 7H"/>
</dbReference>
<organism evidence="2 3">
    <name type="scientific">Hordeum vulgare subsp. vulgare</name>
    <name type="common">Domesticated barley</name>
    <dbReference type="NCBI Taxonomy" id="112509"/>
    <lineage>
        <taxon>Eukaryota</taxon>
        <taxon>Viridiplantae</taxon>
        <taxon>Streptophyta</taxon>
        <taxon>Embryophyta</taxon>
        <taxon>Tracheophyta</taxon>
        <taxon>Spermatophyta</taxon>
        <taxon>Magnoliopsida</taxon>
        <taxon>Liliopsida</taxon>
        <taxon>Poales</taxon>
        <taxon>Poaceae</taxon>
        <taxon>BOP clade</taxon>
        <taxon>Pooideae</taxon>
        <taxon>Triticodae</taxon>
        <taxon>Triticeae</taxon>
        <taxon>Hordeinae</taxon>
        <taxon>Hordeum</taxon>
    </lineage>
</organism>
<keyword evidence="3" id="KW-1185">Reference proteome</keyword>
<dbReference type="PANTHER" id="PTHR12203">
    <property type="entry name" value="KDEL LYS-ASP-GLU-LEU CONTAINING - RELATED"/>
    <property type="match status" value="1"/>
</dbReference>
<evidence type="ECO:0000259" key="1">
    <source>
        <dbReference type="Pfam" id="PF05686"/>
    </source>
</evidence>
<dbReference type="InterPro" id="IPR006598">
    <property type="entry name" value="CAP10"/>
</dbReference>
<dbReference type="SMR" id="A0A8I6YG61"/>
<evidence type="ECO:0000313" key="3">
    <source>
        <dbReference type="Proteomes" id="UP000011116"/>
    </source>
</evidence>
<name>A0A8I6YG61_HORVV</name>
<dbReference type="Gramene" id="HORVU.MOREX.r3.7HG0707920.1">
    <property type="protein sequence ID" value="HORVU.MOREX.r3.7HG0707920.1"/>
    <property type="gene ID" value="HORVU.MOREX.r3.7HG0707920"/>
</dbReference>
<reference evidence="2" key="3">
    <citation type="submission" date="2022-01" db="UniProtKB">
        <authorList>
            <consortium name="EnsemblPlants"/>
        </authorList>
    </citation>
    <scope>IDENTIFICATION</scope>
    <source>
        <strain evidence="2">subsp. vulgare</strain>
    </source>
</reference>
<dbReference type="AlphaFoldDB" id="A0A8I6YG61"/>
<protein>
    <recommendedName>
        <fullName evidence="1">Glycosyl transferase CAP10 domain-containing protein</fullName>
    </recommendedName>
</protein>
<proteinExistence type="predicted"/>
<dbReference type="InterPro" id="IPR051091">
    <property type="entry name" value="O-Glucosyltr/Glycosyltrsf_90"/>
</dbReference>
<reference evidence="2" key="2">
    <citation type="submission" date="2020-10" db="EMBL/GenBank/DDBJ databases">
        <authorList>
            <person name="Scholz U."/>
            <person name="Mascher M."/>
            <person name="Fiebig A."/>
        </authorList>
    </citation>
    <scope>NUCLEOTIDE SEQUENCE [LARGE SCALE GENOMIC DNA]</scope>
    <source>
        <strain evidence="2">cv. Morex</strain>
    </source>
</reference>
<dbReference type="Gramene" id="HORVU.MOREX.r2.7HG0587180.1">
    <property type="protein sequence ID" value="HORVU.MOREX.r2.7HG0587180.1"/>
    <property type="gene ID" value="HORVU.MOREX.r2.7HG0587180"/>
</dbReference>
<reference evidence="3" key="1">
    <citation type="journal article" date="2012" name="Nature">
        <title>A physical, genetic and functional sequence assembly of the barley genome.</title>
        <authorList>
            <consortium name="The International Barley Genome Sequencing Consortium"/>
            <person name="Mayer K.F."/>
            <person name="Waugh R."/>
            <person name="Brown J.W."/>
            <person name="Schulman A."/>
            <person name="Langridge P."/>
            <person name="Platzer M."/>
            <person name="Fincher G.B."/>
            <person name="Muehlbauer G.J."/>
            <person name="Sato K."/>
            <person name="Close T.J."/>
            <person name="Wise R.P."/>
            <person name="Stein N."/>
        </authorList>
    </citation>
    <scope>NUCLEOTIDE SEQUENCE [LARGE SCALE GENOMIC DNA]</scope>
    <source>
        <strain evidence="3">cv. Morex</strain>
    </source>
</reference>
<sequence>MLAIATPFEDFFTRGLVAGKHYWPINPARKCVAIKFAVDWGNAHPEQARRMGEEGSGFAREETGMDYVYEYMLHVLTQYSALLRYKPTVPEKAVELCAESMACPRRGRERECSHDGVEGEVCGRARAVHVAATVHCRGGKGNGR</sequence>
<accession>A0A8I6YG61</accession>
<evidence type="ECO:0000313" key="2">
    <source>
        <dbReference type="EnsemblPlants" id="HORVU.MOREX.r3.7HG0707920.1"/>
    </source>
</evidence>
<feature type="domain" description="Glycosyl transferase CAP10" evidence="1">
    <location>
        <begin position="2"/>
        <end position="118"/>
    </location>
</feature>
<dbReference type="EnsemblPlants" id="HORVU.MOREX.r3.7HG0707920.1">
    <property type="protein sequence ID" value="HORVU.MOREX.r3.7HG0707920.1"/>
    <property type="gene ID" value="HORVU.MOREX.r3.7HG0707920"/>
</dbReference>
<dbReference type="Pfam" id="PF05686">
    <property type="entry name" value="Glyco_transf_90"/>
    <property type="match status" value="1"/>
</dbReference>